<evidence type="ECO:0000313" key="2">
    <source>
        <dbReference type="Proteomes" id="UP000019275"/>
    </source>
</evidence>
<protein>
    <recommendedName>
        <fullName evidence="3">Lipocalin-like domain-containing protein</fullName>
    </recommendedName>
</protein>
<evidence type="ECO:0000313" key="1">
    <source>
        <dbReference type="EMBL" id="EWH13729.1"/>
    </source>
</evidence>
<accession>A0ABP3B7C8</accession>
<dbReference type="EMBL" id="ARZX01000008">
    <property type="protein sequence ID" value="EWH13729.1"/>
    <property type="molecule type" value="Genomic_DNA"/>
</dbReference>
<dbReference type="Proteomes" id="UP000019275">
    <property type="component" value="Unassembled WGS sequence"/>
</dbReference>
<evidence type="ECO:0008006" key="3">
    <source>
        <dbReference type="Google" id="ProtNLM"/>
    </source>
</evidence>
<comment type="caution">
    <text evidence="1">The sequence shown here is derived from an EMBL/GenBank/DDBJ whole genome shotgun (WGS) entry which is preliminary data.</text>
</comment>
<name>A0ABP3B7C8_9FLAO</name>
<keyword evidence="2" id="KW-1185">Reference proteome</keyword>
<dbReference type="RefSeq" id="WP_034644929.1">
    <property type="nucleotide sequence ID" value="NZ_ARZX01000008.1"/>
</dbReference>
<reference evidence="1 2" key="1">
    <citation type="journal article" date="2014" name="Genome Announc.">
        <title>Draft Genome Sequence of the Carrageenan-Degrading Bacterium Cellulophaga sp. Strain KL-A, Isolated from Decaying Marine Algae.</title>
        <authorList>
            <person name="Shan D."/>
            <person name="Ying J."/>
            <person name="Li X."/>
            <person name="Gao Z."/>
            <person name="Wei G."/>
            <person name="Shao Z."/>
        </authorList>
    </citation>
    <scope>NUCLEOTIDE SEQUENCE [LARGE SCALE GENOMIC DNA]</scope>
    <source>
        <strain evidence="1 2">KL-A</strain>
    </source>
</reference>
<proteinExistence type="predicted"/>
<sequence length="133" mass="15112">MKKPLLFFIATIVCFTIYCCSEIPENNDPILGIWAKTTTSESGVDSKQEWIFNDAYKGRYHSYTNDNVAFLTDFRWTIEGDTYTITYPETDMPSDQVKIKTTQINNSTEKASENASATVILEETNGETLAIRE</sequence>
<gene>
    <name evidence="1" type="ORF">KLA_08016</name>
</gene>
<organism evidence="1 2">
    <name type="scientific">Cellulophaga geojensis KL-A</name>
    <dbReference type="NCBI Taxonomy" id="1328323"/>
    <lineage>
        <taxon>Bacteria</taxon>
        <taxon>Pseudomonadati</taxon>
        <taxon>Bacteroidota</taxon>
        <taxon>Flavobacteriia</taxon>
        <taxon>Flavobacteriales</taxon>
        <taxon>Flavobacteriaceae</taxon>
        <taxon>Cellulophaga</taxon>
    </lineage>
</organism>